<keyword evidence="4" id="KW-0106">Calcium</keyword>
<feature type="domain" description="Sulfatase N-terminal" evidence="6">
    <location>
        <begin position="25"/>
        <end position="344"/>
    </location>
</feature>
<keyword evidence="2" id="KW-0479">Metal-binding</keyword>
<dbReference type="GO" id="GO:0004065">
    <property type="term" value="F:arylsulfatase activity"/>
    <property type="evidence" value="ECO:0007669"/>
    <property type="project" value="UniProtKB-EC"/>
</dbReference>
<reference evidence="7 8" key="1">
    <citation type="submission" date="2019-02" db="EMBL/GenBank/DDBJ databases">
        <title>Deep-cultivation of Planctomycetes and their phenomic and genomic characterization uncovers novel biology.</title>
        <authorList>
            <person name="Wiegand S."/>
            <person name="Jogler M."/>
            <person name="Boedeker C."/>
            <person name="Pinto D."/>
            <person name="Vollmers J."/>
            <person name="Rivas-Marin E."/>
            <person name="Kohn T."/>
            <person name="Peeters S.H."/>
            <person name="Heuer A."/>
            <person name="Rast P."/>
            <person name="Oberbeckmann S."/>
            <person name="Bunk B."/>
            <person name="Jeske O."/>
            <person name="Meyerdierks A."/>
            <person name="Storesund J.E."/>
            <person name="Kallscheuer N."/>
            <person name="Luecker S."/>
            <person name="Lage O.M."/>
            <person name="Pohl T."/>
            <person name="Merkel B.J."/>
            <person name="Hornburger P."/>
            <person name="Mueller R.-W."/>
            <person name="Bruemmer F."/>
            <person name="Labrenz M."/>
            <person name="Spormann A.M."/>
            <person name="Op Den Camp H."/>
            <person name="Overmann J."/>
            <person name="Amann R."/>
            <person name="Jetten M.S.M."/>
            <person name="Mascher T."/>
            <person name="Medema M.H."/>
            <person name="Devos D.P."/>
            <person name="Kaster A.-K."/>
            <person name="Ovreas L."/>
            <person name="Rohde M."/>
            <person name="Galperin M.Y."/>
            <person name="Jogler C."/>
        </authorList>
    </citation>
    <scope>NUCLEOTIDE SEQUENCE [LARGE SCALE GENOMIC DNA]</scope>
    <source>
        <strain evidence="7 8">Pla123a</strain>
    </source>
</reference>
<dbReference type="EC" id="3.1.6.1" evidence="7"/>
<evidence type="ECO:0000259" key="6">
    <source>
        <dbReference type="Pfam" id="PF00884"/>
    </source>
</evidence>
<dbReference type="Pfam" id="PF00884">
    <property type="entry name" value="Sulfatase"/>
    <property type="match status" value="1"/>
</dbReference>
<evidence type="ECO:0000256" key="4">
    <source>
        <dbReference type="ARBA" id="ARBA00022837"/>
    </source>
</evidence>
<comment type="similarity">
    <text evidence="1">Belongs to the sulfatase family.</text>
</comment>
<evidence type="ECO:0000256" key="3">
    <source>
        <dbReference type="ARBA" id="ARBA00022801"/>
    </source>
</evidence>
<comment type="caution">
    <text evidence="7">The sequence shown here is derived from an EMBL/GenBank/DDBJ whole genome shotgun (WGS) entry which is preliminary data.</text>
</comment>
<evidence type="ECO:0000313" key="7">
    <source>
        <dbReference type="EMBL" id="TWT85962.1"/>
    </source>
</evidence>
<sequence precursor="true">MCQVLCLIALLVLSAGLKVSAAERPNIILLMGDDHGWDETHYNGHPHLQTPALDAMAAHGLRLDHFYSAHPSCSPTRGSVLTGRHPNRYGVFAPGWSIRSQEVTIAHLLIRAGYDCAHFGKWHLGPVKASSPTNPGKMGFDHWLSHDNFFELNPELSRDGGPPEPYRGDGSEVLIDEAISYLSAEGRTSRPFCLVIWYGSPHEPYSGLPADLALYDDVPAQYNDRTVRVTSNETGEQVKRPIGDVLRERYAEITAMDRSIGRLRGWLKENDLRDNTLVWYCGDNGSWQDGIVTASLRGYKGTVYQGGVLVPGVIEWPARVTQPAVCEANAVTSDVLPTLCDLLDLPLPDRPLDGQSIAAAFDGEMTGRDNPICFWNFSTGGGKLSGLEPYYTAEVQAGTTPLVKKLGGRFTRNFRSLRIPQTDKRFFEGARAILDQPYKLVVHGGLGGADVQLFNLDNDPAEQHNLADEQPNRAAELKQRLLDWQTSVLASLTEADY</sequence>
<feature type="chain" id="PRO_5022837908" evidence="5">
    <location>
        <begin position="22"/>
        <end position="497"/>
    </location>
</feature>
<name>A0A5C5ZF55_9BACT</name>
<dbReference type="InterPro" id="IPR024607">
    <property type="entry name" value="Sulfatase_CS"/>
</dbReference>
<proteinExistence type="inferred from homology"/>
<dbReference type="PANTHER" id="PTHR42693:SF53">
    <property type="entry name" value="ENDO-4-O-SULFATASE"/>
    <property type="match status" value="1"/>
</dbReference>
<accession>A0A5C5ZF55</accession>
<dbReference type="PANTHER" id="PTHR42693">
    <property type="entry name" value="ARYLSULFATASE FAMILY MEMBER"/>
    <property type="match status" value="1"/>
</dbReference>
<dbReference type="Proteomes" id="UP000318478">
    <property type="component" value="Unassembled WGS sequence"/>
</dbReference>
<dbReference type="InterPro" id="IPR017850">
    <property type="entry name" value="Alkaline_phosphatase_core_sf"/>
</dbReference>
<evidence type="ECO:0000313" key="8">
    <source>
        <dbReference type="Proteomes" id="UP000318478"/>
    </source>
</evidence>
<organism evidence="7 8">
    <name type="scientific">Posidoniimonas polymericola</name>
    <dbReference type="NCBI Taxonomy" id="2528002"/>
    <lineage>
        <taxon>Bacteria</taxon>
        <taxon>Pseudomonadati</taxon>
        <taxon>Planctomycetota</taxon>
        <taxon>Planctomycetia</taxon>
        <taxon>Pirellulales</taxon>
        <taxon>Lacipirellulaceae</taxon>
        <taxon>Posidoniimonas</taxon>
    </lineage>
</organism>
<gene>
    <name evidence="7" type="primary">atsA_8</name>
    <name evidence="7" type="ORF">Pla123a_07700</name>
</gene>
<evidence type="ECO:0000256" key="1">
    <source>
        <dbReference type="ARBA" id="ARBA00008779"/>
    </source>
</evidence>
<keyword evidence="8" id="KW-1185">Reference proteome</keyword>
<dbReference type="Gene3D" id="3.40.720.10">
    <property type="entry name" value="Alkaline Phosphatase, subunit A"/>
    <property type="match status" value="1"/>
</dbReference>
<keyword evidence="3 7" id="KW-0378">Hydrolase</keyword>
<dbReference type="RefSeq" id="WP_231956313.1">
    <property type="nucleotide sequence ID" value="NZ_SJPO01000001.1"/>
</dbReference>
<dbReference type="SUPFAM" id="SSF53649">
    <property type="entry name" value="Alkaline phosphatase-like"/>
    <property type="match status" value="1"/>
</dbReference>
<evidence type="ECO:0000256" key="5">
    <source>
        <dbReference type="SAM" id="SignalP"/>
    </source>
</evidence>
<protein>
    <submittedName>
        <fullName evidence="7">Arylsulfatase</fullName>
        <ecNumber evidence="7">3.1.6.1</ecNumber>
    </submittedName>
</protein>
<keyword evidence="5" id="KW-0732">Signal</keyword>
<dbReference type="EMBL" id="SJPO01000001">
    <property type="protein sequence ID" value="TWT85962.1"/>
    <property type="molecule type" value="Genomic_DNA"/>
</dbReference>
<dbReference type="PROSITE" id="PS00523">
    <property type="entry name" value="SULFATASE_1"/>
    <property type="match status" value="1"/>
</dbReference>
<dbReference type="GO" id="GO:0046872">
    <property type="term" value="F:metal ion binding"/>
    <property type="evidence" value="ECO:0007669"/>
    <property type="project" value="UniProtKB-KW"/>
</dbReference>
<dbReference type="Gene3D" id="3.30.1120.10">
    <property type="match status" value="1"/>
</dbReference>
<dbReference type="InterPro" id="IPR050738">
    <property type="entry name" value="Sulfatase"/>
</dbReference>
<dbReference type="AlphaFoldDB" id="A0A5C5ZF55"/>
<dbReference type="InterPro" id="IPR000917">
    <property type="entry name" value="Sulfatase_N"/>
</dbReference>
<feature type="signal peptide" evidence="5">
    <location>
        <begin position="1"/>
        <end position="21"/>
    </location>
</feature>
<evidence type="ECO:0000256" key="2">
    <source>
        <dbReference type="ARBA" id="ARBA00022723"/>
    </source>
</evidence>